<evidence type="ECO:0000313" key="2">
    <source>
        <dbReference type="Proteomes" id="UP000222542"/>
    </source>
</evidence>
<gene>
    <name evidence="1" type="ORF">T459_05619</name>
</gene>
<dbReference type="EMBL" id="AYRZ02000002">
    <property type="protein sequence ID" value="PHT90506.1"/>
    <property type="molecule type" value="Genomic_DNA"/>
</dbReference>
<name>A0A2G3A8D3_CAPAN</name>
<reference evidence="1 2" key="1">
    <citation type="journal article" date="2014" name="Nat. Genet.">
        <title>Genome sequence of the hot pepper provides insights into the evolution of pungency in Capsicum species.</title>
        <authorList>
            <person name="Kim S."/>
            <person name="Park M."/>
            <person name="Yeom S.I."/>
            <person name="Kim Y.M."/>
            <person name="Lee J.M."/>
            <person name="Lee H.A."/>
            <person name="Seo E."/>
            <person name="Choi J."/>
            <person name="Cheong K."/>
            <person name="Kim K.T."/>
            <person name="Jung K."/>
            <person name="Lee G.W."/>
            <person name="Oh S.K."/>
            <person name="Bae C."/>
            <person name="Kim S.B."/>
            <person name="Lee H.Y."/>
            <person name="Kim S.Y."/>
            <person name="Kim M.S."/>
            <person name="Kang B.C."/>
            <person name="Jo Y.D."/>
            <person name="Yang H.B."/>
            <person name="Jeong H.J."/>
            <person name="Kang W.H."/>
            <person name="Kwon J.K."/>
            <person name="Shin C."/>
            <person name="Lim J.Y."/>
            <person name="Park J.H."/>
            <person name="Huh J.H."/>
            <person name="Kim J.S."/>
            <person name="Kim B.D."/>
            <person name="Cohen O."/>
            <person name="Paran I."/>
            <person name="Suh M.C."/>
            <person name="Lee S.B."/>
            <person name="Kim Y.K."/>
            <person name="Shin Y."/>
            <person name="Noh S.J."/>
            <person name="Park J."/>
            <person name="Seo Y.S."/>
            <person name="Kwon S.Y."/>
            <person name="Kim H.A."/>
            <person name="Park J.M."/>
            <person name="Kim H.J."/>
            <person name="Choi S.B."/>
            <person name="Bosland P.W."/>
            <person name="Reeves G."/>
            <person name="Jo S.H."/>
            <person name="Lee B.W."/>
            <person name="Cho H.T."/>
            <person name="Choi H.S."/>
            <person name="Lee M.S."/>
            <person name="Yu Y."/>
            <person name="Do Choi Y."/>
            <person name="Park B.S."/>
            <person name="van Deynze A."/>
            <person name="Ashrafi H."/>
            <person name="Hill T."/>
            <person name="Kim W.T."/>
            <person name="Pai H.S."/>
            <person name="Ahn H.K."/>
            <person name="Yeam I."/>
            <person name="Giovannoni J.J."/>
            <person name="Rose J.K."/>
            <person name="Sorensen I."/>
            <person name="Lee S.J."/>
            <person name="Kim R.W."/>
            <person name="Choi I.Y."/>
            <person name="Choi B.S."/>
            <person name="Lim J.S."/>
            <person name="Lee Y.H."/>
            <person name="Choi D."/>
        </authorList>
    </citation>
    <scope>NUCLEOTIDE SEQUENCE [LARGE SCALE GENOMIC DNA]</scope>
    <source>
        <strain evidence="2">cv. CM334</strain>
    </source>
</reference>
<organism evidence="1 2">
    <name type="scientific">Capsicum annuum</name>
    <name type="common">Capsicum pepper</name>
    <dbReference type="NCBI Taxonomy" id="4072"/>
    <lineage>
        <taxon>Eukaryota</taxon>
        <taxon>Viridiplantae</taxon>
        <taxon>Streptophyta</taxon>
        <taxon>Embryophyta</taxon>
        <taxon>Tracheophyta</taxon>
        <taxon>Spermatophyta</taxon>
        <taxon>Magnoliopsida</taxon>
        <taxon>eudicotyledons</taxon>
        <taxon>Gunneridae</taxon>
        <taxon>Pentapetalae</taxon>
        <taxon>asterids</taxon>
        <taxon>lamiids</taxon>
        <taxon>Solanales</taxon>
        <taxon>Solanaceae</taxon>
        <taxon>Solanoideae</taxon>
        <taxon>Capsiceae</taxon>
        <taxon>Capsicum</taxon>
    </lineage>
</organism>
<keyword evidence="2" id="KW-1185">Reference proteome</keyword>
<evidence type="ECO:0000313" key="1">
    <source>
        <dbReference type="EMBL" id="PHT90506.1"/>
    </source>
</evidence>
<comment type="caution">
    <text evidence="1">The sequence shown here is derived from an EMBL/GenBank/DDBJ whole genome shotgun (WGS) entry which is preliminary data.</text>
</comment>
<reference evidence="1 2" key="2">
    <citation type="journal article" date="2017" name="Genome Biol.">
        <title>New reference genome sequences of hot pepper reveal the massive evolution of plant disease-resistance genes by retroduplication.</title>
        <authorList>
            <person name="Kim S."/>
            <person name="Park J."/>
            <person name="Yeom S.I."/>
            <person name="Kim Y.M."/>
            <person name="Seo E."/>
            <person name="Kim K.T."/>
            <person name="Kim M.S."/>
            <person name="Lee J.M."/>
            <person name="Cheong K."/>
            <person name="Shin H.S."/>
            <person name="Kim S.B."/>
            <person name="Han K."/>
            <person name="Lee J."/>
            <person name="Park M."/>
            <person name="Lee H.A."/>
            <person name="Lee H.Y."/>
            <person name="Lee Y."/>
            <person name="Oh S."/>
            <person name="Lee J.H."/>
            <person name="Choi E."/>
            <person name="Choi E."/>
            <person name="Lee S.E."/>
            <person name="Jeon J."/>
            <person name="Kim H."/>
            <person name="Choi G."/>
            <person name="Song H."/>
            <person name="Lee J."/>
            <person name="Lee S.C."/>
            <person name="Kwon J.K."/>
            <person name="Lee H.Y."/>
            <person name="Koo N."/>
            <person name="Hong Y."/>
            <person name="Kim R.W."/>
            <person name="Kang W.H."/>
            <person name="Huh J.H."/>
            <person name="Kang B.C."/>
            <person name="Yang T.J."/>
            <person name="Lee Y.H."/>
            <person name="Bennetzen J.L."/>
            <person name="Choi D."/>
        </authorList>
    </citation>
    <scope>NUCLEOTIDE SEQUENCE [LARGE SCALE GENOMIC DNA]</scope>
    <source>
        <strain evidence="2">cv. CM334</strain>
    </source>
</reference>
<sequence length="129" mass="14216">MVKPSVLKSKVVTPYKVKGTSHVETQKEKLPVLTQQAFNKRPSHDETDSSHGDRCWKKVKPSLAKKGNSNSHVEILASSSKTLPAIKKAIRYPVATTGAENIDALNRVLADLCTRSNPKENTYVVVVHL</sequence>
<dbReference type="AlphaFoldDB" id="A0A2G3A8D3"/>
<protein>
    <submittedName>
        <fullName evidence="1">Uncharacterized protein</fullName>
    </submittedName>
</protein>
<dbReference type="Proteomes" id="UP000222542">
    <property type="component" value="Unassembled WGS sequence"/>
</dbReference>
<accession>A0A2G3A8D3</accession>
<dbReference type="Gramene" id="PHT90506">
    <property type="protein sequence ID" value="PHT90506"/>
    <property type="gene ID" value="T459_05619"/>
</dbReference>
<proteinExistence type="predicted"/>